<evidence type="ECO:0000256" key="4">
    <source>
        <dbReference type="ARBA" id="ARBA00022692"/>
    </source>
</evidence>
<feature type="domain" description="Mechanosensitive ion channel MscS" evidence="8">
    <location>
        <begin position="179"/>
        <end position="246"/>
    </location>
</feature>
<evidence type="ECO:0000259" key="10">
    <source>
        <dbReference type="Pfam" id="PF21088"/>
    </source>
</evidence>
<evidence type="ECO:0000256" key="2">
    <source>
        <dbReference type="ARBA" id="ARBA00008017"/>
    </source>
</evidence>
<dbReference type="PANTHER" id="PTHR30566">
    <property type="entry name" value="YNAI-RELATED MECHANOSENSITIVE ION CHANNEL"/>
    <property type="match status" value="1"/>
</dbReference>
<dbReference type="RefSeq" id="WP_079701427.1">
    <property type="nucleotide sequence ID" value="NZ_FUYR01000001.1"/>
</dbReference>
<keyword evidence="4 7" id="KW-0812">Transmembrane</keyword>
<evidence type="ECO:0000256" key="6">
    <source>
        <dbReference type="ARBA" id="ARBA00023136"/>
    </source>
</evidence>
<dbReference type="InterPro" id="IPR011066">
    <property type="entry name" value="MscS_channel_C_sf"/>
</dbReference>
<accession>A0A1T5ANN8</accession>
<dbReference type="InterPro" id="IPR049142">
    <property type="entry name" value="MS_channel_1st"/>
</dbReference>
<keyword evidence="6 7" id="KW-0472">Membrane</keyword>
<evidence type="ECO:0000256" key="3">
    <source>
        <dbReference type="ARBA" id="ARBA00022475"/>
    </source>
</evidence>
<reference evidence="12" key="1">
    <citation type="submission" date="2017-02" db="EMBL/GenBank/DDBJ databases">
        <authorList>
            <person name="Varghese N."/>
            <person name="Submissions S."/>
        </authorList>
    </citation>
    <scope>NUCLEOTIDE SEQUENCE [LARGE SCALE GENOMIC DNA]</scope>
    <source>
        <strain evidence="12">DSM 22385</strain>
    </source>
</reference>
<feature type="domain" description="Mechanosensitive ion channel transmembrane helices 2/3" evidence="10">
    <location>
        <begin position="138"/>
        <end position="178"/>
    </location>
</feature>
<feature type="transmembrane region" description="Helical" evidence="7">
    <location>
        <begin position="56"/>
        <end position="78"/>
    </location>
</feature>
<evidence type="ECO:0000313" key="12">
    <source>
        <dbReference type="Proteomes" id="UP000189981"/>
    </source>
</evidence>
<dbReference type="Gene3D" id="2.30.30.60">
    <property type="match status" value="1"/>
</dbReference>
<dbReference type="SUPFAM" id="SSF82861">
    <property type="entry name" value="Mechanosensitive channel protein MscS (YggB), transmembrane region"/>
    <property type="match status" value="1"/>
</dbReference>
<dbReference type="Pfam" id="PF00924">
    <property type="entry name" value="MS_channel_2nd"/>
    <property type="match status" value="1"/>
</dbReference>
<dbReference type="SUPFAM" id="SSF82689">
    <property type="entry name" value="Mechanosensitive channel protein MscS (YggB), C-terminal domain"/>
    <property type="match status" value="1"/>
</dbReference>
<feature type="transmembrane region" description="Helical" evidence="7">
    <location>
        <begin position="17"/>
        <end position="35"/>
    </location>
</feature>
<dbReference type="InterPro" id="IPR011014">
    <property type="entry name" value="MscS_channel_TM-2"/>
</dbReference>
<dbReference type="Pfam" id="PF21088">
    <property type="entry name" value="MS_channel_1st"/>
    <property type="match status" value="1"/>
</dbReference>
<dbReference type="AlphaFoldDB" id="A0A1T5ANN8"/>
<organism evidence="11 12">
    <name type="scientific">Daejeonella lutea</name>
    <dbReference type="NCBI Taxonomy" id="572036"/>
    <lineage>
        <taxon>Bacteria</taxon>
        <taxon>Pseudomonadati</taxon>
        <taxon>Bacteroidota</taxon>
        <taxon>Sphingobacteriia</taxon>
        <taxon>Sphingobacteriales</taxon>
        <taxon>Sphingobacteriaceae</taxon>
        <taxon>Daejeonella</taxon>
    </lineage>
</organism>
<dbReference type="Gene3D" id="1.10.287.1260">
    <property type="match status" value="1"/>
</dbReference>
<dbReference type="EMBL" id="FUYR01000001">
    <property type="protein sequence ID" value="SKB36437.1"/>
    <property type="molecule type" value="Genomic_DNA"/>
</dbReference>
<evidence type="ECO:0000256" key="5">
    <source>
        <dbReference type="ARBA" id="ARBA00022989"/>
    </source>
</evidence>
<dbReference type="InterPro" id="IPR006685">
    <property type="entry name" value="MscS_channel_2nd"/>
</dbReference>
<proteinExistence type="inferred from homology"/>
<dbReference type="Pfam" id="PF21082">
    <property type="entry name" value="MS_channel_3rd"/>
    <property type="match status" value="1"/>
</dbReference>
<dbReference type="GO" id="GO:0005886">
    <property type="term" value="C:plasma membrane"/>
    <property type="evidence" value="ECO:0007669"/>
    <property type="project" value="UniProtKB-SubCell"/>
</dbReference>
<name>A0A1T5ANN8_9SPHI</name>
<feature type="domain" description="Mechanosensitive ion channel MscS C-terminal" evidence="9">
    <location>
        <begin position="252"/>
        <end position="337"/>
    </location>
</feature>
<dbReference type="InterPro" id="IPR049278">
    <property type="entry name" value="MS_channel_C"/>
</dbReference>
<evidence type="ECO:0000259" key="9">
    <source>
        <dbReference type="Pfam" id="PF21082"/>
    </source>
</evidence>
<comment type="similarity">
    <text evidence="2">Belongs to the MscS (TC 1.A.23) family.</text>
</comment>
<feature type="transmembrane region" description="Helical" evidence="7">
    <location>
        <begin position="132"/>
        <end position="152"/>
    </location>
</feature>
<comment type="subcellular location">
    <subcellularLocation>
        <location evidence="1">Cell membrane</location>
        <topology evidence="1">Multi-pass membrane protein</topology>
    </subcellularLocation>
</comment>
<evidence type="ECO:0000313" key="11">
    <source>
        <dbReference type="EMBL" id="SKB36437.1"/>
    </source>
</evidence>
<keyword evidence="5 7" id="KW-1133">Transmembrane helix</keyword>
<keyword evidence="12" id="KW-1185">Reference proteome</keyword>
<dbReference type="Proteomes" id="UP000189981">
    <property type="component" value="Unassembled WGS sequence"/>
</dbReference>
<dbReference type="InterPro" id="IPR023408">
    <property type="entry name" value="MscS_beta-dom_sf"/>
</dbReference>
<keyword evidence="3" id="KW-1003">Cell membrane</keyword>
<dbReference type="OrthoDB" id="9809206at2"/>
<evidence type="ECO:0000256" key="7">
    <source>
        <dbReference type="SAM" id="Phobius"/>
    </source>
</evidence>
<dbReference type="InterPro" id="IPR010920">
    <property type="entry name" value="LSM_dom_sf"/>
</dbReference>
<feature type="transmembrane region" description="Helical" evidence="7">
    <location>
        <begin position="164"/>
        <end position="185"/>
    </location>
</feature>
<dbReference type="Gene3D" id="3.30.70.100">
    <property type="match status" value="1"/>
</dbReference>
<dbReference type="PANTHER" id="PTHR30566:SF25">
    <property type="entry name" value="INNER MEMBRANE PROTEIN"/>
    <property type="match status" value="1"/>
</dbReference>
<sequence length="365" mass="41190">MNNFFNNVYFGNSIKDWTTALSILLLGVLITLFFKKRILTCLKRWASRSQTTLDDFLLATIETSVVPLFYVGAFSVAIKALSIPAGIGAVIHVAVLLFSTFFVLKVITSIARQFVFSFIKSEDSDQIQAKQARGLILIINIVLWILGIIFLIDNLGYNVTTLVTGLGIGGIAVALAAQTILGDLFSYFSIFFDRPFEIGDFITVDDKAGTVEYIGIKTTRLRSLSGEQMVCSNTDLTNARVHNYKRMEQRRVVFKLGVIYQTEVGRVKQIPGIIRDIIESKDLVRFDRGHFSGFGNFSLDFEFVYYVLSSEYNVYMDKQQEIFFDILSGFESRKIEFAYPTQTIIASIPLKEESPLDGVTDERNY</sequence>
<protein>
    <submittedName>
        <fullName evidence="11">Small-conductance mechanosensitive channel</fullName>
    </submittedName>
</protein>
<dbReference type="STRING" id="572036.SAMN05661099_0889"/>
<evidence type="ECO:0000256" key="1">
    <source>
        <dbReference type="ARBA" id="ARBA00004651"/>
    </source>
</evidence>
<feature type="transmembrane region" description="Helical" evidence="7">
    <location>
        <begin position="90"/>
        <end position="111"/>
    </location>
</feature>
<evidence type="ECO:0000259" key="8">
    <source>
        <dbReference type="Pfam" id="PF00924"/>
    </source>
</evidence>
<gene>
    <name evidence="11" type="ORF">SAMN05661099_0889</name>
</gene>
<dbReference type="SUPFAM" id="SSF50182">
    <property type="entry name" value="Sm-like ribonucleoproteins"/>
    <property type="match status" value="1"/>
</dbReference>
<dbReference type="GO" id="GO:0008381">
    <property type="term" value="F:mechanosensitive monoatomic ion channel activity"/>
    <property type="evidence" value="ECO:0007669"/>
    <property type="project" value="UniProtKB-ARBA"/>
</dbReference>